<dbReference type="InterPro" id="IPR036034">
    <property type="entry name" value="PDZ_sf"/>
</dbReference>
<reference evidence="2" key="1">
    <citation type="submission" date="2018-11" db="EMBL/GenBank/DDBJ databases">
        <authorList>
            <consortium name="Pathogen Informatics"/>
        </authorList>
    </citation>
    <scope>NUCLEOTIDE SEQUENCE</scope>
</reference>
<gene>
    <name evidence="2" type="ORF">PXEA_LOCUS34188</name>
</gene>
<dbReference type="SUPFAM" id="SSF50156">
    <property type="entry name" value="PDZ domain-like"/>
    <property type="match status" value="1"/>
</dbReference>
<sequence>MAGLQQSDHVVAINGVPTMGMPHARAVQIIDYASYILTITVSRYEKQLRIETFYLDNYALRSQQEPQEIATTELQLVWEKENTPVPEPEPEPMLVWEKENTPVPELEPEPMVIPSDPGITPISIHCLMREYEVPPIDPALKSKYN</sequence>
<evidence type="ECO:0000313" key="3">
    <source>
        <dbReference type="Proteomes" id="UP000784294"/>
    </source>
</evidence>
<dbReference type="EMBL" id="CAAALY010266271">
    <property type="protein sequence ID" value="VEL40748.1"/>
    <property type="molecule type" value="Genomic_DNA"/>
</dbReference>
<dbReference type="OrthoDB" id="300641at2759"/>
<dbReference type="PROSITE" id="PS50106">
    <property type="entry name" value="PDZ"/>
    <property type="match status" value="1"/>
</dbReference>
<evidence type="ECO:0000259" key="1">
    <source>
        <dbReference type="PROSITE" id="PS50106"/>
    </source>
</evidence>
<dbReference type="InterPro" id="IPR001478">
    <property type="entry name" value="PDZ"/>
</dbReference>
<accession>A0A448XN83</accession>
<organism evidence="2 3">
    <name type="scientific">Protopolystoma xenopodis</name>
    <dbReference type="NCBI Taxonomy" id="117903"/>
    <lineage>
        <taxon>Eukaryota</taxon>
        <taxon>Metazoa</taxon>
        <taxon>Spiralia</taxon>
        <taxon>Lophotrochozoa</taxon>
        <taxon>Platyhelminthes</taxon>
        <taxon>Monogenea</taxon>
        <taxon>Polyopisthocotylea</taxon>
        <taxon>Polystomatidea</taxon>
        <taxon>Polystomatidae</taxon>
        <taxon>Protopolystoma</taxon>
    </lineage>
</organism>
<evidence type="ECO:0000313" key="2">
    <source>
        <dbReference type="EMBL" id="VEL40748.1"/>
    </source>
</evidence>
<feature type="domain" description="PDZ" evidence="1">
    <location>
        <begin position="1"/>
        <end position="45"/>
    </location>
</feature>
<keyword evidence="3" id="KW-1185">Reference proteome</keyword>
<dbReference type="AlphaFoldDB" id="A0A448XN83"/>
<name>A0A448XN83_9PLAT</name>
<dbReference type="Proteomes" id="UP000784294">
    <property type="component" value="Unassembled WGS sequence"/>
</dbReference>
<protein>
    <recommendedName>
        <fullName evidence="1">PDZ domain-containing protein</fullName>
    </recommendedName>
</protein>
<comment type="caution">
    <text evidence="2">The sequence shown here is derived from an EMBL/GenBank/DDBJ whole genome shotgun (WGS) entry which is preliminary data.</text>
</comment>
<proteinExistence type="predicted"/>
<dbReference type="Gene3D" id="2.30.42.10">
    <property type="match status" value="1"/>
</dbReference>